<comment type="caution">
    <text evidence="3">The sequence shown here is derived from an EMBL/GenBank/DDBJ whole genome shotgun (WGS) entry which is preliminary data.</text>
</comment>
<dbReference type="InterPro" id="IPR011109">
    <property type="entry name" value="DNA_bind_recombinase_dom"/>
</dbReference>
<dbReference type="SUPFAM" id="SSF53041">
    <property type="entry name" value="Resolvase-like"/>
    <property type="match status" value="1"/>
</dbReference>
<accession>A0ABV6UXF1</accession>
<dbReference type="PANTHER" id="PTHR30461:SF23">
    <property type="entry name" value="DNA RECOMBINASE-RELATED"/>
    <property type="match status" value="1"/>
</dbReference>
<name>A0ABV6UXF1_9ACTN</name>
<dbReference type="InterPro" id="IPR038109">
    <property type="entry name" value="DNA_bind_recomb_sf"/>
</dbReference>
<dbReference type="Gene3D" id="3.90.1750.20">
    <property type="entry name" value="Putative Large Serine Recombinase, Chain B, Domain 2"/>
    <property type="match status" value="1"/>
</dbReference>
<dbReference type="InterPro" id="IPR036162">
    <property type="entry name" value="Resolvase-like_N_sf"/>
</dbReference>
<dbReference type="PANTHER" id="PTHR30461">
    <property type="entry name" value="DNA-INVERTASE FROM LAMBDOID PROPHAGE"/>
    <property type="match status" value="1"/>
</dbReference>
<dbReference type="PROSITE" id="PS51736">
    <property type="entry name" value="RECOMBINASES_3"/>
    <property type="match status" value="1"/>
</dbReference>
<dbReference type="Proteomes" id="UP001592528">
    <property type="component" value="Unassembled WGS sequence"/>
</dbReference>
<evidence type="ECO:0000313" key="4">
    <source>
        <dbReference type="Proteomes" id="UP001592528"/>
    </source>
</evidence>
<feature type="domain" description="Resolvase/invertase-type recombinase catalytic" evidence="1">
    <location>
        <begin position="1"/>
        <end position="136"/>
    </location>
</feature>
<feature type="domain" description="Recombinase" evidence="2">
    <location>
        <begin position="144"/>
        <end position="256"/>
    </location>
</feature>
<evidence type="ECO:0000259" key="1">
    <source>
        <dbReference type="PROSITE" id="PS51736"/>
    </source>
</evidence>
<evidence type="ECO:0000313" key="3">
    <source>
        <dbReference type="EMBL" id="MFC1406122.1"/>
    </source>
</evidence>
<dbReference type="EMBL" id="JBHEZZ010000026">
    <property type="protein sequence ID" value="MFC1406122.1"/>
    <property type="molecule type" value="Genomic_DNA"/>
</dbReference>
<dbReference type="Pfam" id="PF13408">
    <property type="entry name" value="Zn_ribbon_recom"/>
    <property type="match status" value="1"/>
</dbReference>
<dbReference type="InterPro" id="IPR050639">
    <property type="entry name" value="SSR_resolvase"/>
</dbReference>
<dbReference type="Gene3D" id="3.40.50.1390">
    <property type="entry name" value="Resolvase, N-terminal catalytic domain"/>
    <property type="match status" value="1"/>
</dbReference>
<evidence type="ECO:0000259" key="2">
    <source>
        <dbReference type="PROSITE" id="PS51737"/>
    </source>
</evidence>
<protein>
    <submittedName>
        <fullName evidence="3">Recombinase family protein</fullName>
    </submittedName>
</protein>
<keyword evidence="4" id="KW-1185">Reference proteome</keyword>
<dbReference type="Pfam" id="PF07508">
    <property type="entry name" value="Recombinase"/>
    <property type="match status" value="1"/>
</dbReference>
<dbReference type="PROSITE" id="PS51737">
    <property type="entry name" value="RECOMBINASE_DNA_BIND"/>
    <property type="match status" value="1"/>
</dbReference>
<dbReference type="Pfam" id="PF00239">
    <property type="entry name" value="Resolvase"/>
    <property type="match status" value="1"/>
</dbReference>
<dbReference type="SMART" id="SM00857">
    <property type="entry name" value="Resolvase"/>
    <property type="match status" value="1"/>
</dbReference>
<organism evidence="3 4">
    <name type="scientific">Streptacidiphilus cavernicola</name>
    <dbReference type="NCBI Taxonomy" id="3342716"/>
    <lineage>
        <taxon>Bacteria</taxon>
        <taxon>Bacillati</taxon>
        <taxon>Actinomycetota</taxon>
        <taxon>Actinomycetes</taxon>
        <taxon>Kitasatosporales</taxon>
        <taxon>Streptomycetaceae</taxon>
        <taxon>Streptacidiphilus</taxon>
    </lineage>
</organism>
<dbReference type="InterPro" id="IPR025827">
    <property type="entry name" value="Zn_ribbon_recom_dom"/>
</dbReference>
<gene>
    <name evidence="3" type="ORF">ACEZDJ_33000</name>
</gene>
<reference evidence="3 4" key="1">
    <citation type="submission" date="2024-09" db="EMBL/GenBank/DDBJ databases">
        <authorList>
            <person name="Lee S.D."/>
        </authorList>
    </citation>
    <scope>NUCLEOTIDE SEQUENCE [LARGE SCALE GENOMIC DNA]</scope>
    <source>
        <strain evidence="3 4">N1-5</strain>
    </source>
</reference>
<dbReference type="InterPro" id="IPR006119">
    <property type="entry name" value="Resolv_N"/>
</dbReference>
<sequence>MSGKKKQEEDCRRLADRLGVRVVGVYKDNDISASTRTKRKRKDYQRLLGDASTGFLKVVLAYTTSRITRKPRENEDLIELAEAHGTLFFYVASPDFDLNTASGRMIARILAAKDAGEAEETAERVARAALQRAEAGKFHGGGRPYGYEKDGVTLRDSEIEEYEEGVRRLIGGESQTAMVRRLNDRGSLTAEGALWTVGNLKRMFAKKRYVIYDDSDPEKRGTREHQTGEYRAEWPGVITRAEYELMMARFQQHTQPWAHGLSNGRKYLLSGLARCGGVLASGDPCGTAMYGQARKRDNGTSQRRYRCKGLDNHARQIGCGKVFRDAAALDEFVTEAVLYRLDSPEVARALASEQDTHQEYRSCHAVWNGSS</sequence>
<proteinExistence type="predicted"/>
<dbReference type="CDD" id="cd00338">
    <property type="entry name" value="Ser_Recombinase"/>
    <property type="match status" value="1"/>
</dbReference>